<dbReference type="RefSeq" id="XP_031863772.1">
    <property type="nucleotide sequence ID" value="XM_032002215.1"/>
</dbReference>
<organism evidence="1 2">
    <name type="scientific">Kwoniella shandongensis</name>
    <dbReference type="NCBI Taxonomy" id="1734106"/>
    <lineage>
        <taxon>Eukaryota</taxon>
        <taxon>Fungi</taxon>
        <taxon>Dikarya</taxon>
        <taxon>Basidiomycota</taxon>
        <taxon>Agaricomycotina</taxon>
        <taxon>Tremellomycetes</taxon>
        <taxon>Tremellales</taxon>
        <taxon>Cryptococcaceae</taxon>
        <taxon>Kwoniella</taxon>
    </lineage>
</organism>
<evidence type="ECO:0000313" key="1">
    <source>
        <dbReference type="EMBL" id="WWD22229.1"/>
    </source>
</evidence>
<sequence>MLALALVPVLGALAATAQITPRHMALFPRQLDASTIPAACTSSCNVVIPIYQACTTGNTNGCLAVCEQSNFSGFIDCFNCVEAQEAGGVPASLQAQLDSAIDELKDACASAGSTVTGSLSNAVPATGSASATGSDAGLLSSIADFTTAVSGTTIAAGGTSVTSRVISAVSSAAPTAASSAAPAAGTTAAGTAPAASSAPATPASSASAASGASPVVQKALGGVVAVIGVVGGAMMML</sequence>
<accession>A0A5M6C6U6</accession>
<keyword evidence="2" id="KW-1185">Reference proteome</keyword>
<dbReference type="AlphaFoldDB" id="A0A5M6C6U6"/>
<dbReference type="OrthoDB" id="2564568at2759"/>
<evidence type="ECO:0000313" key="2">
    <source>
        <dbReference type="Proteomes" id="UP000322225"/>
    </source>
</evidence>
<name>A0A5M6C6U6_9TREE</name>
<dbReference type="EMBL" id="CP144063">
    <property type="protein sequence ID" value="WWD22229.1"/>
    <property type="molecule type" value="Genomic_DNA"/>
</dbReference>
<gene>
    <name evidence="1" type="ORF">CI109_106720</name>
</gene>
<reference evidence="1" key="2">
    <citation type="submission" date="2024-01" db="EMBL/GenBank/DDBJ databases">
        <title>Comparative genomics of Cryptococcus and Kwoniella reveals pathogenesis evolution and contrasting modes of karyotype evolution via chromosome fusion or intercentromeric recombination.</title>
        <authorList>
            <person name="Coelho M.A."/>
            <person name="David-Palma M."/>
            <person name="Shea T."/>
            <person name="Bowers K."/>
            <person name="McGinley-Smith S."/>
            <person name="Mohammad A.W."/>
            <person name="Gnirke A."/>
            <person name="Yurkov A.M."/>
            <person name="Nowrousian M."/>
            <person name="Sun S."/>
            <person name="Cuomo C.A."/>
            <person name="Heitman J."/>
        </authorList>
    </citation>
    <scope>NUCLEOTIDE SEQUENCE</scope>
    <source>
        <strain evidence="1">CBS 12478</strain>
    </source>
</reference>
<reference evidence="1" key="1">
    <citation type="submission" date="2017-08" db="EMBL/GenBank/DDBJ databases">
        <authorList>
            <person name="Cuomo C."/>
            <person name="Billmyre B."/>
            <person name="Heitman J."/>
        </authorList>
    </citation>
    <scope>NUCLEOTIDE SEQUENCE</scope>
    <source>
        <strain evidence="1">CBS 12478</strain>
    </source>
</reference>
<dbReference type="Proteomes" id="UP000322225">
    <property type="component" value="Chromosome 13"/>
</dbReference>
<dbReference type="KEGG" id="ksn:43586325"/>
<proteinExistence type="predicted"/>
<protein>
    <submittedName>
        <fullName evidence="1">Uncharacterized protein</fullName>
    </submittedName>
</protein>
<dbReference type="GeneID" id="43586325"/>